<dbReference type="EMBL" id="SZPY01000001">
    <property type="protein sequence ID" value="TKI64203.1"/>
    <property type="molecule type" value="Genomic_DNA"/>
</dbReference>
<keyword evidence="1" id="KW-1133">Transmembrane helix</keyword>
<dbReference type="Proteomes" id="UP000307808">
    <property type="component" value="Unassembled WGS sequence"/>
</dbReference>
<evidence type="ECO:0000313" key="2">
    <source>
        <dbReference type="EMBL" id="TKI64203.1"/>
    </source>
</evidence>
<organism evidence="2 3">
    <name type="scientific">Nocardioides jishulii</name>
    <dbReference type="NCBI Taxonomy" id="2575440"/>
    <lineage>
        <taxon>Bacteria</taxon>
        <taxon>Bacillati</taxon>
        <taxon>Actinomycetota</taxon>
        <taxon>Actinomycetes</taxon>
        <taxon>Propionibacteriales</taxon>
        <taxon>Nocardioidaceae</taxon>
        <taxon>Nocardioides</taxon>
    </lineage>
</organism>
<sequence length="114" mass="12701">MPRVLIMLLLVLVLAALVYYYFRTPSVSPRRLAAARWRVKAATDLAYAHDEISPHLAGSIIARTRGLNEDDDVSTLEDAVEDVLALARQHRAEEPDLAVIVIDTLRRDEPPALS</sequence>
<evidence type="ECO:0000256" key="1">
    <source>
        <dbReference type="SAM" id="Phobius"/>
    </source>
</evidence>
<gene>
    <name evidence="2" type="ORF">FC770_03320</name>
</gene>
<evidence type="ECO:0000313" key="3">
    <source>
        <dbReference type="Proteomes" id="UP000307808"/>
    </source>
</evidence>
<feature type="transmembrane region" description="Helical" evidence="1">
    <location>
        <begin position="6"/>
        <end position="22"/>
    </location>
</feature>
<dbReference type="OrthoDB" id="3790408at2"/>
<keyword evidence="1" id="KW-0812">Transmembrane</keyword>
<comment type="caution">
    <text evidence="2">The sequence shown here is derived from an EMBL/GenBank/DDBJ whole genome shotgun (WGS) entry which is preliminary data.</text>
</comment>
<keyword evidence="1" id="KW-0472">Membrane</keyword>
<protein>
    <recommendedName>
        <fullName evidence="4">TPM domain-containing protein</fullName>
    </recommendedName>
</protein>
<dbReference type="AlphaFoldDB" id="A0A4V5TKL7"/>
<name>A0A4V5TKL7_9ACTN</name>
<evidence type="ECO:0008006" key="4">
    <source>
        <dbReference type="Google" id="ProtNLM"/>
    </source>
</evidence>
<keyword evidence="3" id="KW-1185">Reference proteome</keyword>
<proteinExistence type="predicted"/>
<reference evidence="2 3" key="1">
    <citation type="submission" date="2019-04" db="EMBL/GenBank/DDBJ databases">
        <authorList>
            <person name="Dong K."/>
        </authorList>
    </citation>
    <scope>NUCLEOTIDE SEQUENCE [LARGE SCALE GENOMIC DNA]</scope>
    <source>
        <strain evidence="3">dk3543</strain>
    </source>
</reference>
<accession>A0A4V5TKL7</accession>
<dbReference type="RefSeq" id="WP_137064663.1">
    <property type="nucleotide sequence ID" value="NZ_CP040748.1"/>
</dbReference>